<accession>A0A9N7U2S8</accession>
<organism evidence="2 3">
    <name type="scientific">Pleuronectes platessa</name>
    <name type="common">European plaice</name>
    <dbReference type="NCBI Taxonomy" id="8262"/>
    <lineage>
        <taxon>Eukaryota</taxon>
        <taxon>Metazoa</taxon>
        <taxon>Chordata</taxon>
        <taxon>Craniata</taxon>
        <taxon>Vertebrata</taxon>
        <taxon>Euteleostomi</taxon>
        <taxon>Actinopterygii</taxon>
        <taxon>Neopterygii</taxon>
        <taxon>Teleostei</taxon>
        <taxon>Neoteleostei</taxon>
        <taxon>Acanthomorphata</taxon>
        <taxon>Carangaria</taxon>
        <taxon>Pleuronectiformes</taxon>
        <taxon>Pleuronectoidei</taxon>
        <taxon>Pleuronectidae</taxon>
        <taxon>Pleuronectes</taxon>
    </lineage>
</organism>
<sequence length="93" mass="10491">MWILHTQTQEAAHGKKPGPAFIHKGSKRTRKQKDGGLETLMVQCDDSPVACSCRNHIKYKCFLQTSFCAFLKWQSLIAEATNFSCLRSQPSAF</sequence>
<evidence type="ECO:0000313" key="2">
    <source>
        <dbReference type="EMBL" id="CAB1423578.1"/>
    </source>
</evidence>
<dbReference type="EMBL" id="CADEAL010000668">
    <property type="protein sequence ID" value="CAB1423578.1"/>
    <property type="molecule type" value="Genomic_DNA"/>
</dbReference>
<gene>
    <name evidence="2" type="ORF">PLEPLA_LOCUS11498</name>
</gene>
<protein>
    <submittedName>
        <fullName evidence="2">Uncharacterized protein</fullName>
    </submittedName>
</protein>
<feature type="region of interest" description="Disordered" evidence="1">
    <location>
        <begin position="1"/>
        <end position="30"/>
    </location>
</feature>
<dbReference type="AlphaFoldDB" id="A0A9N7U2S8"/>
<reference evidence="2" key="1">
    <citation type="submission" date="2020-03" db="EMBL/GenBank/DDBJ databases">
        <authorList>
            <person name="Weist P."/>
        </authorList>
    </citation>
    <scope>NUCLEOTIDE SEQUENCE</scope>
</reference>
<name>A0A9N7U2S8_PLEPL</name>
<evidence type="ECO:0000256" key="1">
    <source>
        <dbReference type="SAM" id="MobiDB-lite"/>
    </source>
</evidence>
<comment type="caution">
    <text evidence="2">The sequence shown here is derived from an EMBL/GenBank/DDBJ whole genome shotgun (WGS) entry which is preliminary data.</text>
</comment>
<proteinExistence type="predicted"/>
<feature type="compositionally biased region" description="Polar residues" evidence="1">
    <location>
        <begin position="1"/>
        <end position="10"/>
    </location>
</feature>
<keyword evidence="3" id="KW-1185">Reference proteome</keyword>
<dbReference type="Proteomes" id="UP001153269">
    <property type="component" value="Unassembled WGS sequence"/>
</dbReference>
<evidence type="ECO:0000313" key="3">
    <source>
        <dbReference type="Proteomes" id="UP001153269"/>
    </source>
</evidence>